<proteinExistence type="predicted"/>
<comment type="caution">
    <text evidence="4">The sequence shown here is derived from an EMBL/GenBank/DDBJ whole genome shotgun (WGS) entry which is preliminary data.</text>
</comment>
<dbReference type="eggNOG" id="ENOG5032Y2F">
    <property type="taxonomic scope" value="Bacteria"/>
</dbReference>
<protein>
    <recommendedName>
        <fullName evidence="3">YtkA-like domain-containing protein</fullName>
    </recommendedName>
</protein>
<gene>
    <name evidence="4" type="ORF">JCM21738_996</name>
</gene>
<dbReference type="PROSITE" id="PS51257">
    <property type="entry name" value="PROKAR_LIPOPROTEIN"/>
    <property type="match status" value="1"/>
</dbReference>
<dbReference type="RefSeq" id="WP_023627711.1">
    <property type="nucleotide sequence ID" value="NZ_BAUW01000007.1"/>
</dbReference>
<dbReference type="Proteomes" id="UP000018949">
    <property type="component" value="Unassembled WGS sequence"/>
</dbReference>
<name>W4RJG8_9BACI</name>
<evidence type="ECO:0000313" key="5">
    <source>
        <dbReference type="Proteomes" id="UP000018949"/>
    </source>
</evidence>
<dbReference type="InterPro" id="IPR032693">
    <property type="entry name" value="YtkA-like_dom"/>
</dbReference>
<sequence>MRRLLVTLMPVLLGLLATACAQQEVEEEPQFLEVELTANPEKAQLNEEITFEAKVTYGTEEVKDADEVKFEIWRSQAEEHEKIVVEHDENGIYSLDKSFGEEGTYYIIAHVTARSMHNMPKIEFVIGNPSEPEENGKSTEMNDMEEHDTQKDEKSGH</sequence>
<keyword evidence="5" id="KW-1185">Reference proteome</keyword>
<dbReference type="Pfam" id="PF13115">
    <property type="entry name" value="YtkA"/>
    <property type="match status" value="1"/>
</dbReference>
<feature type="region of interest" description="Disordered" evidence="1">
    <location>
        <begin position="126"/>
        <end position="157"/>
    </location>
</feature>
<feature type="compositionally biased region" description="Basic and acidic residues" evidence="1">
    <location>
        <begin position="147"/>
        <end position="157"/>
    </location>
</feature>
<feature type="chain" id="PRO_5004849125" description="YtkA-like domain-containing protein" evidence="2">
    <location>
        <begin position="22"/>
        <end position="157"/>
    </location>
</feature>
<evidence type="ECO:0000259" key="3">
    <source>
        <dbReference type="Pfam" id="PF13115"/>
    </source>
</evidence>
<reference evidence="4 5" key="1">
    <citation type="submission" date="2013-12" db="EMBL/GenBank/DDBJ databases">
        <title>NBRP : Genome information of microbial organism related human and environment.</title>
        <authorList>
            <person name="Hattori M."/>
            <person name="Oshima K."/>
            <person name="Inaba H."/>
            <person name="Suda W."/>
            <person name="Sakamoto M."/>
            <person name="Iino T."/>
            <person name="Kitahara M."/>
            <person name="Oshida Y."/>
            <person name="Iida T."/>
            <person name="Kudo T."/>
            <person name="Itoh T."/>
            <person name="Ahmed I."/>
            <person name="Ohkuma M."/>
        </authorList>
    </citation>
    <scope>NUCLEOTIDE SEQUENCE [LARGE SCALE GENOMIC DNA]</scope>
    <source>
        <strain evidence="4 5">JCM 21738</strain>
    </source>
</reference>
<feature type="domain" description="YtkA-like" evidence="3">
    <location>
        <begin position="28"/>
        <end position="110"/>
    </location>
</feature>
<dbReference type="EMBL" id="BAUW01000007">
    <property type="protein sequence ID" value="GAE44297.1"/>
    <property type="molecule type" value="Genomic_DNA"/>
</dbReference>
<evidence type="ECO:0000256" key="1">
    <source>
        <dbReference type="SAM" id="MobiDB-lite"/>
    </source>
</evidence>
<evidence type="ECO:0000256" key="2">
    <source>
        <dbReference type="SAM" id="SignalP"/>
    </source>
</evidence>
<feature type="signal peptide" evidence="2">
    <location>
        <begin position="1"/>
        <end position="21"/>
    </location>
</feature>
<evidence type="ECO:0000313" key="4">
    <source>
        <dbReference type="EMBL" id="GAE44297.1"/>
    </source>
</evidence>
<dbReference type="AlphaFoldDB" id="W4RJG8"/>
<organism evidence="4 5">
    <name type="scientific">Mesobacillus boroniphilus JCM 21738</name>
    <dbReference type="NCBI Taxonomy" id="1294265"/>
    <lineage>
        <taxon>Bacteria</taxon>
        <taxon>Bacillati</taxon>
        <taxon>Bacillota</taxon>
        <taxon>Bacilli</taxon>
        <taxon>Bacillales</taxon>
        <taxon>Bacillaceae</taxon>
        <taxon>Mesobacillus</taxon>
    </lineage>
</organism>
<keyword evidence="2" id="KW-0732">Signal</keyword>
<accession>W4RJG8</accession>